<dbReference type="EMBL" id="CM001236">
    <property type="protein sequence ID" value="EHA47690.1"/>
    <property type="molecule type" value="Genomic_DNA"/>
</dbReference>
<proteinExistence type="predicted"/>
<feature type="region of interest" description="Disordered" evidence="1">
    <location>
        <begin position="19"/>
        <end position="60"/>
    </location>
</feature>
<dbReference type="InParanoid" id="G4NHI0"/>
<evidence type="ECO:0000256" key="1">
    <source>
        <dbReference type="SAM" id="MobiDB-lite"/>
    </source>
</evidence>
<keyword evidence="3" id="KW-1185">Reference proteome</keyword>
<dbReference type="GeneID" id="12987143"/>
<dbReference type="HOGENOM" id="CLU_1695850_0_0_1"/>
<protein>
    <submittedName>
        <fullName evidence="2">Uncharacterized protein</fullName>
    </submittedName>
</protein>
<name>G4NHI0_PYRO7</name>
<reference evidence="2 3" key="1">
    <citation type="journal article" date="2005" name="Nature">
        <title>The genome sequence of the rice blast fungus Magnaporthe grisea.</title>
        <authorList>
            <person name="Dean R.A."/>
            <person name="Talbot N.J."/>
            <person name="Ebbole D.J."/>
            <person name="Farman M.L."/>
            <person name="Mitchell T.K."/>
            <person name="Orbach M.J."/>
            <person name="Thon M."/>
            <person name="Kulkarni R."/>
            <person name="Xu J.R."/>
            <person name="Pan H."/>
            <person name="Read N.D."/>
            <person name="Lee Y.H."/>
            <person name="Carbone I."/>
            <person name="Brown D."/>
            <person name="Oh Y.Y."/>
            <person name="Donofrio N."/>
            <person name="Jeong J.S."/>
            <person name="Soanes D.M."/>
            <person name="Djonovic S."/>
            <person name="Kolomiets E."/>
            <person name="Rehmeyer C."/>
            <person name="Li W."/>
            <person name="Harding M."/>
            <person name="Kim S."/>
            <person name="Lebrun M.H."/>
            <person name="Bohnert H."/>
            <person name="Coughlan S."/>
            <person name="Butler J."/>
            <person name="Calvo S."/>
            <person name="Ma L.J."/>
            <person name="Nicol R."/>
            <person name="Purcell S."/>
            <person name="Nusbaum C."/>
            <person name="Galagan J.E."/>
            <person name="Birren B.W."/>
        </authorList>
    </citation>
    <scope>NUCLEOTIDE SEQUENCE [LARGE SCALE GENOMIC DNA]</scope>
    <source>
        <strain evidence="3">70-15 / ATCC MYA-4617 / FGSC 8958</strain>
    </source>
</reference>
<evidence type="ECO:0000313" key="2">
    <source>
        <dbReference type="EMBL" id="EHA47690.1"/>
    </source>
</evidence>
<accession>G4NHI0</accession>
<evidence type="ECO:0000313" key="3">
    <source>
        <dbReference type="Proteomes" id="UP000009058"/>
    </source>
</evidence>
<dbReference type="VEuPathDB" id="FungiDB:MGG_17744"/>
<organism evidence="2 3">
    <name type="scientific">Pyricularia oryzae (strain 70-15 / ATCC MYA-4617 / FGSC 8958)</name>
    <name type="common">Rice blast fungus</name>
    <name type="synonym">Magnaporthe oryzae</name>
    <dbReference type="NCBI Taxonomy" id="242507"/>
    <lineage>
        <taxon>Eukaryota</taxon>
        <taxon>Fungi</taxon>
        <taxon>Dikarya</taxon>
        <taxon>Ascomycota</taxon>
        <taxon>Pezizomycotina</taxon>
        <taxon>Sordariomycetes</taxon>
        <taxon>Sordariomycetidae</taxon>
        <taxon>Magnaporthales</taxon>
        <taxon>Pyriculariaceae</taxon>
        <taxon>Pyricularia</taxon>
    </lineage>
</organism>
<feature type="compositionally biased region" description="Basic and acidic residues" evidence="1">
    <location>
        <begin position="27"/>
        <end position="43"/>
    </location>
</feature>
<sequence length="155" mass="17028">MRRAVVRQEALPTHVKVVSALPAGPDGSRDESDEHAGAAEQKHAKQQQPRQLGVLPAPGGLVELTRPRPVRLRVEPVPDVLVEDAAVVAADADEVGSGRRRMRRPRGGGARALVYELRHGGQVRVDQVRVGVGRWRWWGARRRRPVFGDAGQELL</sequence>
<dbReference type="AlphaFoldDB" id="G4NHI0"/>
<reference key="2">
    <citation type="submission" date="2011-05" db="EMBL/GenBank/DDBJ databases">
        <title>The Genome Sequence of Magnaporthe oryzae 70-15.</title>
        <authorList>
            <consortium name="The Broad Institute Genome Sequencing Platform"/>
            <person name="Ma L.-J."/>
            <person name="Dead R."/>
            <person name="Young S.K."/>
            <person name="Zeng Q."/>
            <person name="Gargeya S."/>
            <person name="Fitzgerald M."/>
            <person name="Haas B."/>
            <person name="Abouelleil A."/>
            <person name="Alvarado L."/>
            <person name="Arachchi H.M."/>
            <person name="Berlin A."/>
            <person name="Brown A."/>
            <person name="Chapman S.B."/>
            <person name="Chen Z."/>
            <person name="Dunbar C."/>
            <person name="Freedman E."/>
            <person name="Gearin G."/>
            <person name="Gellesch M."/>
            <person name="Goldberg J."/>
            <person name="Griggs A."/>
            <person name="Gujja S."/>
            <person name="Heiman D."/>
            <person name="Howarth C."/>
            <person name="Larson L."/>
            <person name="Lui A."/>
            <person name="MacDonald P.J.P."/>
            <person name="Mehta T."/>
            <person name="Montmayeur A."/>
            <person name="Murphy C."/>
            <person name="Neiman D."/>
            <person name="Pearson M."/>
            <person name="Priest M."/>
            <person name="Roberts A."/>
            <person name="Saif S."/>
            <person name="Shea T."/>
            <person name="Shenoy N."/>
            <person name="Sisk P."/>
            <person name="Stolte C."/>
            <person name="Sykes S."/>
            <person name="Yandava C."/>
            <person name="Wortman J."/>
            <person name="Nusbaum C."/>
            <person name="Birren B."/>
        </authorList>
    </citation>
    <scope>NUCLEOTIDE SEQUENCE</scope>
    <source>
        <strain>70-15</strain>
    </source>
</reference>
<dbReference type="Proteomes" id="UP000009058">
    <property type="component" value="Chromosome 6"/>
</dbReference>
<dbReference type="KEGG" id="mgr:MGG_17744"/>
<gene>
    <name evidence="2" type="ORF">MGG_17744</name>
</gene>
<dbReference type="RefSeq" id="XP_003720057.1">
    <property type="nucleotide sequence ID" value="XM_003720009.1"/>
</dbReference>